<comment type="caution">
    <text evidence="3">The sequence shown here is derived from an EMBL/GenBank/DDBJ whole genome shotgun (WGS) entry which is preliminary data.</text>
</comment>
<proteinExistence type="predicted"/>
<dbReference type="AlphaFoldDB" id="A0AAD1UAS3"/>
<reference evidence="3" key="1">
    <citation type="submission" date="2023-07" db="EMBL/GenBank/DDBJ databases">
        <authorList>
            <consortium name="AG Swart"/>
            <person name="Singh M."/>
            <person name="Singh A."/>
            <person name="Seah K."/>
            <person name="Emmerich C."/>
        </authorList>
    </citation>
    <scope>NUCLEOTIDE SEQUENCE</scope>
    <source>
        <strain evidence="3">DP1</strain>
    </source>
</reference>
<protein>
    <submittedName>
        <fullName evidence="3">Uncharacterized protein</fullName>
    </submittedName>
</protein>
<keyword evidence="1" id="KW-0472">Membrane</keyword>
<keyword evidence="4" id="KW-1185">Reference proteome</keyword>
<evidence type="ECO:0000313" key="4">
    <source>
        <dbReference type="Proteomes" id="UP001295684"/>
    </source>
</evidence>
<gene>
    <name evidence="3" type="ORF">ECRASSUSDP1_LOCUS6901</name>
</gene>
<organism evidence="3 4">
    <name type="scientific">Euplotes crassus</name>
    <dbReference type="NCBI Taxonomy" id="5936"/>
    <lineage>
        <taxon>Eukaryota</taxon>
        <taxon>Sar</taxon>
        <taxon>Alveolata</taxon>
        <taxon>Ciliophora</taxon>
        <taxon>Intramacronucleata</taxon>
        <taxon>Spirotrichea</taxon>
        <taxon>Hypotrichia</taxon>
        <taxon>Euplotida</taxon>
        <taxon>Euplotidae</taxon>
        <taxon>Moneuplotes</taxon>
    </lineage>
</organism>
<evidence type="ECO:0000313" key="3">
    <source>
        <dbReference type="EMBL" id="CAI2365584.1"/>
    </source>
</evidence>
<dbReference type="Proteomes" id="UP001295684">
    <property type="component" value="Unassembled WGS sequence"/>
</dbReference>
<evidence type="ECO:0000256" key="1">
    <source>
        <dbReference type="SAM" id="Phobius"/>
    </source>
</evidence>
<feature type="transmembrane region" description="Helical" evidence="1">
    <location>
        <begin position="478"/>
        <end position="501"/>
    </location>
</feature>
<sequence length="514" mass="59974">MIFRIFLILCLPYLIACHGDHKFTDRISLPATESSEEIRERDDFILEEKIRNLSYLKDEVHIQIVRLSKTVKPVYPDAYPAQNFSRDQYNIDYSMISNIFDKNVQIRNDSYLESIGLLEYSSKYDIFPSLRDNVNDLLSTLNVTYSSKDMSSLFYKVDYKFYEVNISSDISQRILNILQDFIQHGGNKAEFRERIHYELIKDLVSKQRLISIYVTDFEDENLEQALQQLFENKENAQLSSDSILLLIKPKDVTYDQYLRSIVDPNENICIKTSFGTSNCEMKESDIMTLPRMIFENIPSRSNDRNRVINLAYSGSQNDSSDPPTQSVPLQSLINNLLLPYITKMMNEYLRFQSDLQQLLSEYSFRSPLNFLMVKHDFDIFVHEFMRCEAKLKFGLKFIQQHMLAKYGPVGNLTDQSKEKYDIGYRFLVEKDNCKAKMSDLLDQYSHLIHADNYECNYGTNLGACFGDKGHCMCFIKKYVVPIGLGLILLIFTFFVGFKAVYSQEAVDYVEKKKK</sequence>
<feature type="chain" id="PRO_5042020167" evidence="2">
    <location>
        <begin position="18"/>
        <end position="514"/>
    </location>
</feature>
<evidence type="ECO:0000256" key="2">
    <source>
        <dbReference type="SAM" id="SignalP"/>
    </source>
</evidence>
<feature type="signal peptide" evidence="2">
    <location>
        <begin position="1"/>
        <end position="17"/>
    </location>
</feature>
<accession>A0AAD1UAS3</accession>
<dbReference type="EMBL" id="CAMPGE010006705">
    <property type="protein sequence ID" value="CAI2365584.1"/>
    <property type="molecule type" value="Genomic_DNA"/>
</dbReference>
<keyword evidence="2" id="KW-0732">Signal</keyword>
<keyword evidence="1" id="KW-1133">Transmembrane helix</keyword>
<name>A0AAD1UAS3_EUPCR</name>
<keyword evidence="1" id="KW-0812">Transmembrane</keyword>